<reference evidence="3 4" key="1">
    <citation type="journal article" date="2016" name="PLoS ONE">
        <title>Complete Genome Sequence and Comparative Genomics of a Novel Myxobacterium Myxococcus hansupus.</title>
        <authorList>
            <person name="Sharma G."/>
            <person name="Narwani T."/>
            <person name="Subramanian S."/>
        </authorList>
    </citation>
    <scope>NUCLEOTIDE SEQUENCE [LARGE SCALE GENOMIC DNA]</scope>
    <source>
        <strain evidence="4">mixupus</strain>
    </source>
</reference>
<evidence type="ECO:0000259" key="2">
    <source>
        <dbReference type="Pfam" id="PF09822"/>
    </source>
</evidence>
<dbReference type="EMBL" id="CP012109">
    <property type="protein sequence ID" value="AKQ65092.1"/>
    <property type="molecule type" value="Genomic_DNA"/>
</dbReference>
<dbReference type="PATRIC" id="fig|1297742.4.peg.2027"/>
<protein>
    <submittedName>
        <fullName evidence="3">Mucin 2</fullName>
    </submittedName>
</protein>
<sequence>MKTGNLGKVLGAFGLLLLLSSPFTLLVTSDSHLAAAVKAGVGLVLVGVYVATNFRQLNQFATRKTGRAFGTTVLLTLGVLAALVAVNALAFKLNRRWDLTQARIHTLSPQTVSTLTAIPDPVRAIGFITPAHPQYGQLEALFQLYRAEAPERFEFTFKDPRRSPDLAAKYQVREGQTAVVLARGEGEHASHTTLHTVSEQELTQALIKLNAVGTQKVYFVMGHGEWPLDKEQAPPNDPGASLSEFRRQLTQEGYAAEPLHLAGVADVPKDAALVVIAGARVPFVAPEKDSLRRYLASGGRLLYFADAGLRDGLDALLAEHGVQVDEGIVADAQFNSGNPFVVLSLFYSDHEIGQPLRQQALNVEFPTSRSLSLLRQGLAPGVQVEPVVLTSQHGWLESTPEENALPSAGEKTGQLILVAAVTRDTKDAPGKRFDEGRLVVMGDSEILLDPNWGHEPNRNLVMNALGWASNQVTKITIRPPDREVSTLELDAATLSGIRFVTTDLMPLSLLGIGLAIWLARRNK</sequence>
<name>A0A0H4XB40_9BACT</name>
<feature type="domain" description="ABC-type uncharacterised transport system" evidence="2">
    <location>
        <begin position="215"/>
        <end position="452"/>
    </location>
</feature>
<feature type="transmembrane region" description="Helical" evidence="1">
    <location>
        <begin position="36"/>
        <end position="54"/>
    </location>
</feature>
<dbReference type="AlphaFoldDB" id="A0A0H4XB40"/>
<dbReference type="Pfam" id="PF09822">
    <property type="entry name" value="ABC_transp_aux"/>
    <property type="match status" value="1"/>
</dbReference>
<dbReference type="Proteomes" id="UP000009026">
    <property type="component" value="Chromosome"/>
</dbReference>
<organism evidence="3 4">
    <name type="scientific">Pseudomyxococcus hansupus</name>
    <dbReference type="NCBI Taxonomy" id="1297742"/>
    <lineage>
        <taxon>Bacteria</taxon>
        <taxon>Pseudomonadati</taxon>
        <taxon>Myxococcota</taxon>
        <taxon>Myxococcia</taxon>
        <taxon>Myxococcales</taxon>
        <taxon>Cystobacterineae</taxon>
        <taxon>Myxococcaceae</taxon>
        <taxon>Pseudomyxococcus</taxon>
    </lineage>
</organism>
<feature type="transmembrane region" description="Helical" evidence="1">
    <location>
        <begin position="499"/>
        <end position="519"/>
    </location>
</feature>
<keyword evidence="1" id="KW-0812">Transmembrane</keyword>
<evidence type="ECO:0000313" key="4">
    <source>
        <dbReference type="Proteomes" id="UP000009026"/>
    </source>
</evidence>
<proteinExistence type="predicted"/>
<gene>
    <name evidence="3" type="ORF">A176_002004</name>
</gene>
<dbReference type="InterPro" id="IPR019196">
    <property type="entry name" value="ABC_transp_unknown"/>
</dbReference>
<keyword evidence="1" id="KW-1133">Transmembrane helix</keyword>
<dbReference type="OrthoDB" id="501439at2"/>
<dbReference type="RefSeq" id="WP_002640412.1">
    <property type="nucleotide sequence ID" value="NZ_CP012109.1"/>
</dbReference>
<keyword evidence="4" id="KW-1185">Reference proteome</keyword>
<feature type="transmembrane region" description="Helical" evidence="1">
    <location>
        <begin position="66"/>
        <end position="91"/>
    </location>
</feature>
<dbReference type="eggNOG" id="COG3225">
    <property type="taxonomic scope" value="Bacteria"/>
</dbReference>
<evidence type="ECO:0000313" key="3">
    <source>
        <dbReference type="EMBL" id="AKQ65092.1"/>
    </source>
</evidence>
<evidence type="ECO:0000256" key="1">
    <source>
        <dbReference type="SAM" id="Phobius"/>
    </source>
</evidence>
<keyword evidence="1" id="KW-0472">Membrane</keyword>
<dbReference type="KEGG" id="mym:A176_002004"/>
<dbReference type="STRING" id="1297742.A176_002004"/>
<accession>A0A0H4XB40</accession>